<accession>A0ABQ7VCQ1</accession>
<dbReference type="Gene3D" id="1.10.10.10">
    <property type="entry name" value="Winged helix-like DNA-binding domain superfamily/Winged helix DNA-binding domain"/>
    <property type="match status" value="1"/>
</dbReference>
<protein>
    <submittedName>
        <fullName evidence="1">Uncharacterized protein</fullName>
    </submittedName>
</protein>
<reference evidence="1 2" key="1">
    <citation type="journal article" date="2021" name="bioRxiv">
        <title>Chromosome-scale and haplotype-resolved genome assembly of a tetraploid potato cultivar.</title>
        <authorList>
            <person name="Sun H."/>
            <person name="Jiao W.-B."/>
            <person name="Krause K."/>
            <person name="Campoy J.A."/>
            <person name="Goel M."/>
            <person name="Folz-Donahue K."/>
            <person name="Kukat C."/>
            <person name="Huettel B."/>
            <person name="Schneeberger K."/>
        </authorList>
    </citation>
    <scope>NUCLEOTIDE SEQUENCE [LARGE SCALE GENOMIC DNA]</scope>
    <source>
        <strain evidence="1">SolTubOtavaFocal</strain>
        <tissue evidence="1">Leaves</tissue>
    </source>
</reference>
<comment type="caution">
    <text evidence="1">The sequence shown here is derived from an EMBL/GenBank/DDBJ whole genome shotgun (WGS) entry which is preliminary data.</text>
</comment>
<gene>
    <name evidence="1" type="ORF">KY290_017135</name>
</gene>
<dbReference type="InterPro" id="IPR036388">
    <property type="entry name" value="WH-like_DNA-bd_sf"/>
</dbReference>
<proteinExistence type="predicted"/>
<organism evidence="1 2">
    <name type="scientific">Solanum tuberosum</name>
    <name type="common">Potato</name>
    <dbReference type="NCBI Taxonomy" id="4113"/>
    <lineage>
        <taxon>Eukaryota</taxon>
        <taxon>Viridiplantae</taxon>
        <taxon>Streptophyta</taxon>
        <taxon>Embryophyta</taxon>
        <taxon>Tracheophyta</taxon>
        <taxon>Spermatophyta</taxon>
        <taxon>Magnoliopsida</taxon>
        <taxon>eudicotyledons</taxon>
        <taxon>Gunneridae</taxon>
        <taxon>Pentapetalae</taxon>
        <taxon>asterids</taxon>
        <taxon>lamiids</taxon>
        <taxon>Solanales</taxon>
        <taxon>Solanaceae</taxon>
        <taxon>Solanoideae</taxon>
        <taxon>Solaneae</taxon>
        <taxon>Solanum</taxon>
    </lineage>
</organism>
<dbReference type="EMBL" id="JAIVGD010000013">
    <property type="protein sequence ID" value="KAH0761062.1"/>
    <property type="molecule type" value="Genomic_DNA"/>
</dbReference>
<evidence type="ECO:0000313" key="1">
    <source>
        <dbReference type="EMBL" id="KAH0761062.1"/>
    </source>
</evidence>
<evidence type="ECO:0000313" key="2">
    <source>
        <dbReference type="Proteomes" id="UP000826656"/>
    </source>
</evidence>
<name>A0ABQ7VCQ1_SOLTU</name>
<sequence length="156" mass="17601">MKARFVSINQNIMEIGNYDFLPTDLCKRLFLMCSIFPNHYNIPMETLTRYCMGLALIPNIESVKKARDNFHQTVEELKAACLLLDGDKKETFDIVIFIVEFPHPLMVQRSRLPSIVTTKAKVVGVGAILRPISSVIKINSTSSILDQLFFSGGKGY</sequence>
<keyword evidence="2" id="KW-1185">Reference proteome</keyword>
<dbReference type="Proteomes" id="UP000826656">
    <property type="component" value="Unassembled WGS sequence"/>
</dbReference>